<gene>
    <name evidence="1" type="ORF">PXEA_LOCUS29534</name>
</gene>
<organism evidence="1 2">
    <name type="scientific">Protopolystoma xenopodis</name>
    <dbReference type="NCBI Taxonomy" id="117903"/>
    <lineage>
        <taxon>Eukaryota</taxon>
        <taxon>Metazoa</taxon>
        <taxon>Spiralia</taxon>
        <taxon>Lophotrochozoa</taxon>
        <taxon>Platyhelminthes</taxon>
        <taxon>Monogenea</taxon>
        <taxon>Polyopisthocotylea</taxon>
        <taxon>Polystomatidea</taxon>
        <taxon>Polystomatidae</taxon>
        <taxon>Protopolystoma</taxon>
    </lineage>
</organism>
<protein>
    <submittedName>
        <fullName evidence="1">Uncharacterized protein</fullName>
    </submittedName>
</protein>
<sequence length="110" mass="12979">MRTIECWTKAQSVFTRNEGLRRREQRDSFVHFCFALLCHGSPSRRDNWLETIREDCRVGKTTELGRVVTGSPSCQPEETVCLYHRDRQHQRPEDVFFLTSCRLALLEPFC</sequence>
<proteinExistence type="predicted"/>
<reference evidence="1" key="1">
    <citation type="submission" date="2018-11" db="EMBL/GenBank/DDBJ databases">
        <authorList>
            <consortium name="Pathogen Informatics"/>
        </authorList>
    </citation>
    <scope>NUCLEOTIDE SEQUENCE</scope>
</reference>
<evidence type="ECO:0000313" key="1">
    <source>
        <dbReference type="EMBL" id="VEL36094.1"/>
    </source>
</evidence>
<keyword evidence="2" id="KW-1185">Reference proteome</keyword>
<dbReference type="EMBL" id="CAAALY010251389">
    <property type="protein sequence ID" value="VEL36094.1"/>
    <property type="molecule type" value="Genomic_DNA"/>
</dbReference>
<dbReference type="Proteomes" id="UP000784294">
    <property type="component" value="Unassembled WGS sequence"/>
</dbReference>
<accession>A0A448XGE9</accession>
<dbReference type="AlphaFoldDB" id="A0A448XGE9"/>
<name>A0A448XGE9_9PLAT</name>
<comment type="caution">
    <text evidence="1">The sequence shown here is derived from an EMBL/GenBank/DDBJ whole genome shotgun (WGS) entry which is preliminary data.</text>
</comment>
<evidence type="ECO:0000313" key="2">
    <source>
        <dbReference type="Proteomes" id="UP000784294"/>
    </source>
</evidence>